<dbReference type="GO" id="GO:0004526">
    <property type="term" value="F:ribonuclease P activity"/>
    <property type="evidence" value="ECO:0007669"/>
    <property type="project" value="UniProtKB-EC"/>
</dbReference>
<dbReference type="InterPro" id="IPR000100">
    <property type="entry name" value="RNase_P"/>
</dbReference>
<dbReference type="PANTHER" id="PTHR33992">
    <property type="entry name" value="RIBONUCLEASE P PROTEIN COMPONENT"/>
    <property type="match status" value="1"/>
</dbReference>
<keyword evidence="2 6" id="KW-0540">Nuclease</keyword>
<evidence type="ECO:0000256" key="6">
    <source>
        <dbReference type="HAMAP-Rule" id="MF_00227"/>
    </source>
</evidence>
<dbReference type="InterPro" id="IPR020568">
    <property type="entry name" value="Ribosomal_Su5_D2-typ_SF"/>
</dbReference>
<dbReference type="Pfam" id="PF00825">
    <property type="entry name" value="Ribonuclease_P"/>
    <property type="match status" value="1"/>
</dbReference>
<keyword evidence="3 6" id="KW-0255">Endonuclease</keyword>
<evidence type="ECO:0000256" key="4">
    <source>
        <dbReference type="ARBA" id="ARBA00022801"/>
    </source>
</evidence>
<accession>A0ABY2XGH9</accession>
<comment type="subunit">
    <text evidence="6">Consists of a catalytic RNA component (M1 or rnpB) and a protein subunit.</text>
</comment>
<comment type="caution">
    <text evidence="8">The sequence shown here is derived from an EMBL/GenBank/DDBJ whole genome shotgun (WGS) entry which is preliminary data.</text>
</comment>
<dbReference type="SUPFAM" id="SSF54211">
    <property type="entry name" value="Ribosomal protein S5 domain 2-like"/>
    <property type="match status" value="1"/>
</dbReference>
<evidence type="ECO:0000256" key="3">
    <source>
        <dbReference type="ARBA" id="ARBA00022759"/>
    </source>
</evidence>
<keyword evidence="5 6" id="KW-0694">RNA-binding</keyword>
<evidence type="ECO:0000256" key="7">
    <source>
        <dbReference type="NCBIfam" id="TIGR00188"/>
    </source>
</evidence>
<dbReference type="PANTHER" id="PTHR33992:SF1">
    <property type="entry name" value="RIBONUCLEASE P PROTEIN COMPONENT"/>
    <property type="match status" value="1"/>
</dbReference>
<organism evidence="8 9">
    <name type="scientific">Alloalcanivorax gelatiniphagus</name>
    <dbReference type="NCBI Taxonomy" id="1194167"/>
    <lineage>
        <taxon>Bacteria</taxon>
        <taxon>Pseudomonadati</taxon>
        <taxon>Pseudomonadota</taxon>
        <taxon>Gammaproteobacteria</taxon>
        <taxon>Oceanospirillales</taxon>
        <taxon>Alcanivoracaceae</taxon>
        <taxon>Alloalcanivorax</taxon>
    </lineage>
</organism>
<dbReference type="Gene3D" id="3.30.230.10">
    <property type="match status" value="1"/>
</dbReference>
<name>A0ABY2XGH9_9GAMM</name>
<evidence type="ECO:0000313" key="9">
    <source>
        <dbReference type="Proteomes" id="UP000739180"/>
    </source>
</evidence>
<comment type="function">
    <text evidence="6">RNaseP catalyzes the removal of the 5'-leader sequence from pre-tRNA to produce the mature 5'-terminus. It can also cleave other RNA substrates such as 4.5S RNA. The protein component plays an auxiliary but essential role in vivo by binding to the 5'-leader sequence and broadening the substrate specificity of the ribozyme.</text>
</comment>
<reference evidence="8 9" key="1">
    <citation type="submission" date="2019-05" db="EMBL/GenBank/DDBJ databases">
        <title>Genome of Alcanivorax gelatiniphagus, an oil degrading marine bacteria.</title>
        <authorList>
            <person name="Kwon K.K."/>
        </authorList>
    </citation>
    <scope>NUCLEOTIDE SEQUENCE [LARGE SCALE GENOMIC DNA]</scope>
    <source>
        <strain evidence="8 9">MEBiC 08158</strain>
    </source>
</reference>
<dbReference type="RefSeq" id="WP_138773605.1">
    <property type="nucleotide sequence ID" value="NZ_JBHSSX010000019.1"/>
</dbReference>
<dbReference type="Proteomes" id="UP000739180">
    <property type="component" value="Unassembled WGS sequence"/>
</dbReference>
<protein>
    <recommendedName>
        <fullName evidence="6 7">Ribonuclease P protein component</fullName>
        <shortName evidence="6">RNase P protein</shortName>
        <shortName evidence="6">RNaseP protein</shortName>
        <ecNumber evidence="6 7">3.1.26.5</ecNumber>
    </recommendedName>
    <alternativeName>
        <fullName evidence="6">Protein C5</fullName>
    </alternativeName>
</protein>
<comment type="similarity">
    <text evidence="6">Belongs to the RnpA family.</text>
</comment>
<evidence type="ECO:0000256" key="2">
    <source>
        <dbReference type="ARBA" id="ARBA00022722"/>
    </source>
</evidence>
<dbReference type="EC" id="3.1.26.5" evidence="6 7"/>
<evidence type="ECO:0000313" key="8">
    <source>
        <dbReference type="EMBL" id="TMW10769.1"/>
    </source>
</evidence>
<comment type="catalytic activity">
    <reaction evidence="6">
        <text>Endonucleolytic cleavage of RNA, removing 5'-extranucleotides from tRNA precursor.</text>
        <dbReference type="EC" id="3.1.26.5"/>
    </reaction>
</comment>
<sequence length="127" mass="14381">MVHRSALSDSAPFSFTRDQRLLGGDQFRAVFDAPDYRVSDRHILILARHNDQPQARLGLVIGRRRARRAVDRGAIKRRAREQFRLRQHELAGLDLIVLLRAPCPPDGGRSATPLLASLLDKLLAKRQ</sequence>
<proteinExistence type="inferred from homology"/>
<dbReference type="InterPro" id="IPR014721">
    <property type="entry name" value="Ribsml_uS5_D2-typ_fold_subgr"/>
</dbReference>
<evidence type="ECO:0000256" key="5">
    <source>
        <dbReference type="ARBA" id="ARBA00022884"/>
    </source>
</evidence>
<evidence type="ECO:0000256" key="1">
    <source>
        <dbReference type="ARBA" id="ARBA00022694"/>
    </source>
</evidence>
<dbReference type="HAMAP" id="MF_00227">
    <property type="entry name" value="RNase_P"/>
    <property type="match status" value="1"/>
</dbReference>
<keyword evidence="1 6" id="KW-0819">tRNA processing</keyword>
<keyword evidence="4 6" id="KW-0378">Hydrolase</keyword>
<keyword evidence="9" id="KW-1185">Reference proteome</keyword>
<dbReference type="NCBIfam" id="TIGR00188">
    <property type="entry name" value="rnpA"/>
    <property type="match status" value="1"/>
</dbReference>
<gene>
    <name evidence="6 8" type="primary">rnpA</name>
    <name evidence="8" type="ORF">FGS76_15760</name>
</gene>
<dbReference type="EMBL" id="VCQT01000045">
    <property type="protein sequence ID" value="TMW10769.1"/>
    <property type="molecule type" value="Genomic_DNA"/>
</dbReference>